<comment type="caution">
    <text evidence="2">The sequence shown here is derived from an EMBL/GenBank/DDBJ whole genome shotgun (WGS) entry which is preliminary data.</text>
</comment>
<sequence>MKKLLFLLLIAGACLNAQKIEIAASYGAPSVYGIAYELAPTIVLAFVSGTSTISPSSKGVAAFGVMMYSENMKWRYGIDVTNEFFGKTESVSKQNITSILPKIDYFWLRKNKLGLYSGGSIGVNFTSTTYVNKDTEKENKDSSTGFGFNVVPIGLRYGGDLSVFVETNIGMKGIAQAGVSYRF</sequence>
<evidence type="ECO:0008006" key="4">
    <source>
        <dbReference type="Google" id="ProtNLM"/>
    </source>
</evidence>
<dbReference type="EMBL" id="QNVT01000026">
    <property type="protein sequence ID" value="REC60277.1"/>
    <property type="molecule type" value="Genomic_DNA"/>
</dbReference>
<feature type="signal peptide" evidence="1">
    <location>
        <begin position="1"/>
        <end position="19"/>
    </location>
</feature>
<keyword evidence="1" id="KW-0732">Signal</keyword>
<protein>
    <recommendedName>
        <fullName evidence="4">Outer membrane protein beta-barrel domain-containing protein</fullName>
    </recommendedName>
</protein>
<dbReference type="AlphaFoldDB" id="A0A3D9C331"/>
<dbReference type="Proteomes" id="UP000256686">
    <property type="component" value="Unassembled WGS sequence"/>
</dbReference>
<proteinExistence type="predicted"/>
<gene>
    <name evidence="2" type="ORF">DRF65_21605</name>
</gene>
<name>A0A3D9C331_9FLAO</name>
<keyword evidence="3" id="KW-1185">Reference proteome</keyword>
<accession>A0A3D9C331</accession>
<evidence type="ECO:0000313" key="3">
    <source>
        <dbReference type="Proteomes" id="UP000256686"/>
    </source>
</evidence>
<evidence type="ECO:0000313" key="2">
    <source>
        <dbReference type="EMBL" id="REC60277.1"/>
    </source>
</evidence>
<reference evidence="3" key="1">
    <citation type="submission" date="2018-06" db="EMBL/GenBank/DDBJ databases">
        <authorList>
            <person name="Lum Nde A."/>
            <person name="Hugo C."/>
        </authorList>
    </citation>
    <scope>NUCLEOTIDE SEQUENCE [LARGE SCALE GENOMIC DNA]</scope>
    <source>
        <strain evidence="3">1_F178</strain>
    </source>
</reference>
<feature type="chain" id="PRO_5017754016" description="Outer membrane protein beta-barrel domain-containing protein" evidence="1">
    <location>
        <begin position="20"/>
        <end position="183"/>
    </location>
</feature>
<organism evidence="2 3">
    <name type="scientific">Chryseobacterium pennae</name>
    <dbReference type="NCBI Taxonomy" id="2258962"/>
    <lineage>
        <taxon>Bacteria</taxon>
        <taxon>Pseudomonadati</taxon>
        <taxon>Bacteroidota</taxon>
        <taxon>Flavobacteriia</taxon>
        <taxon>Flavobacteriales</taxon>
        <taxon>Weeksellaceae</taxon>
        <taxon>Chryseobacterium group</taxon>
        <taxon>Chryseobacterium</taxon>
    </lineage>
</organism>
<dbReference type="RefSeq" id="WP_115972814.1">
    <property type="nucleotide sequence ID" value="NZ_QNVT01000026.1"/>
</dbReference>
<evidence type="ECO:0000256" key="1">
    <source>
        <dbReference type="SAM" id="SignalP"/>
    </source>
</evidence>